<dbReference type="OrthoDB" id="2679623at2"/>
<evidence type="ECO:0000313" key="3">
    <source>
        <dbReference type="Proteomes" id="UP000327000"/>
    </source>
</evidence>
<dbReference type="RefSeq" id="WP_152264597.1">
    <property type="nucleotide sequence ID" value="NZ_VOKX01000070.1"/>
</dbReference>
<gene>
    <name evidence="2" type="ORF">FRZ00_21325</name>
</gene>
<dbReference type="InterPro" id="IPR001387">
    <property type="entry name" value="Cro/C1-type_HTH"/>
</dbReference>
<proteinExistence type="predicted"/>
<keyword evidence="3" id="KW-1185">Reference proteome</keyword>
<accession>A0A5N5W3Y4</accession>
<comment type="caution">
    <text evidence="2">The sequence shown here is derived from an EMBL/GenBank/DDBJ whole genome shotgun (WGS) entry which is preliminary data.</text>
</comment>
<dbReference type="GO" id="GO:0003677">
    <property type="term" value="F:DNA binding"/>
    <property type="evidence" value="ECO:0007669"/>
    <property type="project" value="InterPro"/>
</dbReference>
<organism evidence="2 3">
    <name type="scientific">Streptomyces mobaraensis</name>
    <name type="common">Streptoverticillium mobaraense</name>
    <dbReference type="NCBI Taxonomy" id="35621"/>
    <lineage>
        <taxon>Bacteria</taxon>
        <taxon>Bacillati</taxon>
        <taxon>Actinomycetota</taxon>
        <taxon>Actinomycetes</taxon>
        <taxon>Kitasatosporales</taxon>
        <taxon>Streptomycetaceae</taxon>
        <taxon>Streptomyces</taxon>
    </lineage>
</organism>
<dbReference type="InterPro" id="IPR010982">
    <property type="entry name" value="Lambda_DNA-bd_dom_sf"/>
</dbReference>
<protein>
    <submittedName>
        <fullName evidence="2">Helix-turn-helix transcriptional regulator</fullName>
    </submittedName>
</protein>
<dbReference type="SUPFAM" id="SSF47413">
    <property type="entry name" value="lambda repressor-like DNA-binding domains"/>
    <property type="match status" value="1"/>
</dbReference>
<dbReference type="Gene3D" id="1.10.260.40">
    <property type="entry name" value="lambda repressor-like DNA-binding domains"/>
    <property type="match status" value="2"/>
</dbReference>
<name>A0A5N5W3Y4_STRMB</name>
<dbReference type="PROSITE" id="PS50943">
    <property type="entry name" value="HTH_CROC1"/>
    <property type="match status" value="1"/>
</dbReference>
<dbReference type="AlphaFoldDB" id="A0A5N5W3Y4"/>
<dbReference type="Proteomes" id="UP000327000">
    <property type="component" value="Unassembled WGS sequence"/>
</dbReference>
<reference evidence="2 3" key="1">
    <citation type="journal article" date="2019" name="Microb. Cell Fact.">
        <title>Exploring novel herbicidin analogues by transcriptional regulator overexpression and MS/MS molecular networking.</title>
        <authorList>
            <person name="Shi Y."/>
            <person name="Gu R."/>
            <person name="Li Y."/>
            <person name="Wang X."/>
            <person name="Ren W."/>
            <person name="Li X."/>
            <person name="Wang L."/>
            <person name="Xie Y."/>
            <person name="Hong B."/>
        </authorList>
    </citation>
    <scope>NUCLEOTIDE SEQUENCE [LARGE SCALE GENOMIC DNA]</scope>
    <source>
        <strain evidence="2 3">US-43</strain>
    </source>
</reference>
<evidence type="ECO:0000313" key="2">
    <source>
        <dbReference type="EMBL" id="KAB7839484.1"/>
    </source>
</evidence>
<dbReference type="EMBL" id="VOKX01000070">
    <property type="protein sequence ID" value="KAB7839484.1"/>
    <property type="molecule type" value="Genomic_DNA"/>
</dbReference>
<sequence length="251" mass="26649">MISRMGEAPSRRGTLAERLKWLMDNRHPDGTGPSNAEEVADRSKDIAAQLGGPTVSHQTVHNIKGEKVSNPGLDTLVALAGVFKVTVGYLLGETDLPSKEQKSAQGSQADVGACPRPSAVSLAARLNHLFDIVHPRGRGPYTNEEVAQAVSARGSGISASRVAALRAGTWDDPTSKQLQGLAEVFGVPVPYFFDDDIAAKVTADLTLLNAFKEAGARKVALRAVAELDEDALTALVPVIEHLGRAGKRQRM</sequence>
<evidence type="ECO:0000259" key="1">
    <source>
        <dbReference type="PROSITE" id="PS50943"/>
    </source>
</evidence>
<feature type="domain" description="HTH cro/C1-type" evidence="1">
    <location>
        <begin position="55"/>
        <end position="90"/>
    </location>
</feature>